<gene>
    <name evidence="2" type="ORF">ERS852395_01914</name>
</gene>
<dbReference type="Proteomes" id="UP000095447">
    <property type="component" value="Unassembled WGS sequence"/>
</dbReference>
<dbReference type="PROSITE" id="PS51831">
    <property type="entry name" value="HD"/>
    <property type="match status" value="1"/>
</dbReference>
<dbReference type="InterPro" id="IPR006674">
    <property type="entry name" value="HD_domain"/>
</dbReference>
<dbReference type="AlphaFoldDB" id="A0A174BPA3"/>
<proteinExistence type="predicted"/>
<dbReference type="GO" id="GO:0016787">
    <property type="term" value="F:hydrolase activity"/>
    <property type="evidence" value="ECO:0007669"/>
    <property type="project" value="UniProtKB-KW"/>
</dbReference>
<dbReference type="CDD" id="cd00077">
    <property type="entry name" value="HDc"/>
    <property type="match status" value="1"/>
</dbReference>
<dbReference type="Pfam" id="PF01966">
    <property type="entry name" value="HD"/>
    <property type="match status" value="1"/>
</dbReference>
<dbReference type="Gene3D" id="1.10.3210.10">
    <property type="entry name" value="Hypothetical protein af1432"/>
    <property type="match status" value="1"/>
</dbReference>
<sequence length="170" mass="19412">MTVSEVIKKMVAYSEGNLHDINHFMKVYAYAKTIAEGENLNPELQKLVEVTAVVHDIACPLCRVKYGNTNGKHQEEESAALLEEFFKDSDLPKEFTDRVSYIVSHHHTIDGIDGIDYQIMIEADYLVNADESNFSGNNVRNMLEKVFKTETGKFLLKSMYQKRLDSAEEK</sequence>
<reference evidence="2 3" key="1">
    <citation type="submission" date="2015-09" db="EMBL/GenBank/DDBJ databases">
        <authorList>
            <consortium name="Pathogen Informatics"/>
        </authorList>
    </citation>
    <scope>NUCLEOTIDE SEQUENCE [LARGE SCALE GENOMIC DNA]</scope>
    <source>
        <strain evidence="2 3">2789STDY5608838</strain>
    </source>
</reference>
<feature type="domain" description="HD" evidence="1">
    <location>
        <begin position="20"/>
        <end position="129"/>
    </location>
</feature>
<accession>A0A174BPA3</accession>
<protein>
    <submittedName>
        <fullName evidence="2">Predicted HD superfamily hydrolase</fullName>
    </submittedName>
</protein>
<keyword evidence="2" id="KW-0378">Hydrolase</keyword>
<dbReference type="RefSeq" id="WP_055053475.1">
    <property type="nucleotide sequence ID" value="NZ_CYZA01000009.1"/>
</dbReference>
<organism evidence="2 3">
    <name type="scientific">Blautia obeum</name>
    <dbReference type="NCBI Taxonomy" id="40520"/>
    <lineage>
        <taxon>Bacteria</taxon>
        <taxon>Bacillati</taxon>
        <taxon>Bacillota</taxon>
        <taxon>Clostridia</taxon>
        <taxon>Lachnospirales</taxon>
        <taxon>Lachnospiraceae</taxon>
        <taxon>Blautia</taxon>
    </lineage>
</organism>
<evidence type="ECO:0000313" key="3">
    <source>
        <dbReference type="Proteomes" id="UP000095447"/>
    </source>
</evidence>
<name>A0A174BPA3_9FIRM</name>
<dbReference type="SUPFAM" id="SSF109604">
    <property type="entry name" value="HD-domain/PDEase-like"/>
    <property type="match status" value="1"/>
</dbReference>
<dbReference type="InterPro" id="IPR003607">
    <property type="entry name" value="HD/PDEase_dom"/>
</dbReference>
<evidence type="ECO:0000259" key="1">
    <source>
        <dbReference type="PROSITE" id="PS51831"/>
    </source>
</evidence>
<dbReference type="EMBL" id="CYZA01000009">
    <property type="protein sequence ID" value="CUO02594.1"/>
    <property type="molecule type" value="Genomic_DNA"/>
</dbReference>
<evidence type="ECO:0000313" key="2">
    <source>
        <dbReference type="EMBL" id="CUO02594.1"/>
    </source>
</evidence>